<comment type="caution">
    <text evidence="3">The sequence shown here is derived from an EMBL/GenBank/DDBJ whole genome shotgun (WGS) entry which is preliminary data.</text>
</comment>
<name>A0A6L2NC04_TANCI</name>
<feature type="compositionally biased region" description="Polar residues" evidence="1">
    <location>
        <begin position="180"/>
        <end position="213"/>
    </location>
</feature>
<dbReference type="Pfam" id="PF07727">
    <property type="entry name" value="RVT_2"/>
    <property type="match status" value="1"/>
</dbReference>
<evidence type="ECO:0000259" key="2">
    <source>
        <dbReference type="Pfam" id="PF07727"/>
    </source>
</evidence>
<feature type="domain" description="Reverse transcriptase Ty1/copia-type" evidence="2">
    <location>
        <begin position="243"/>
        <end position="332"/>
    </location>
</feature>
<feature type="region of interest" description="Disordered" evidence="1">
    <location>
        <begin position="180"/>
        <end position="218"/>
    </location>
</feature>
<feature type="region of interest" description="Disordered" evidence="1">
    <location>
        <begin position="134"/>
        <end position="157"/>
    </location>
</feature>
<dbReference type="AlphaFoldDB" id="A0A6L2NC04"/>
<dbReference type="EMBL" id="BKCJ010008424">
    <property type="protein sequence ID" value="GEU82145.1"/>
    <property type="molecule type" value="Genomic_DNA"/>
</dbReference>
<gene>
    <name evidence="3" type="ORF">Tci_054123</name>
</gene>
<organism evidence="3">
    <name type="scientific">Tanacetum cinerariifolium</name>
    <name type="common">Dalmatian daisy</name>
    <name type="synonym">Chrysanthemum cinerariifolium</name>
    <dbReference type="NCBI Taxonomy" id="118510"/>
    <lineage>
        <taxon>Eukaryota</taxon>
        <taxon>Viridiplantae</taxon>
        <taxon>Streptophyta</taxon>
        <taxon>Embryophyta</taxon>
        <taxon>Tracheophyta</taxon>
        <taxon>Spermatophyta</taxon>
        <taxon>Magnoliopsida</taxon>
        <taxon>eudicotyledons</taxon>
        <taxon>Gunneridae</taxon>
        <taxon>Pentapetalae</taxon>
        <taxon>asterids</taxon>
        <taxon>campanulids</taxon>
        <taxon>Asterales</taxon>
        <taxon>Asteraceae</taxon>
        <taxon>Asteroideae</taxon>
        <taxon>Anthemideae</taxon>
        <taxon>Anthemidinae</taxon>
        <taxon>Tanacetum</taxon>
    </lineage>
</organism>
<dbReference type="PANTHER" id="PTHR11439:SF509">
    <property type="entry name" value="RNA-DIRECTED DNA POLYMERASE"/>
    <property type="match status" value="1"/>
</dbReference>
<protein>
    <submittedName>
        <fullName evidence="3">Retrovirus-related Pol polyprotein from transposon TNT 1-94</fullName>
    </submittedName>
</protein>
<evidence type="ECO:0000256" key="1">
    <source>
        <dbReference type="SAM" id="MobiDB-lite"/>
    </source>
</evidence>
<evidence type="ECO:0000313" key="3">
    <source>
        <dbReference type="EMBL" id="GEU82145.1"/>
    </source>
</evidence>
<dbReference type="PANTHER" id="PTHR11439">
    <property type="entry name" value="GAG-POL-RELATED RETROTRANSPOSON"/>
    <property type="match status" value="1"/>
</dbReference>
<dbReference type="InterPro" id="IPR013103">
    <property type="entry name" value="RVT_2"/>
</dbReference>
<proteinExistence type="predicted"/>
<reference evidence="3" key="1">
    <citation type="journal article" date="2019" name="Sci. Rep.">
        <title>Draft genome of Tanacetum cinerariifolium, the natural source of mosquito coil.</title>
        <authorList>
            <person name="Yamashiro T."/>
            <person name="Shiraishi A."/>
            <person name="Satake H."/>
            <person name="Nakayama K."/>
        </authorList>
    </citation>
    <scope>NUCLEOTIDE SEQUENCE</scope>
</reference>
<feature type="compositionally biased region" description="Polar residues" evidence="1">
    <location>
        <begin position="144"/>
        <end position="157"/>
    </location>
</feature>
<accession>A0A6L2NC04</accession>
<sequence length="399" mass="44823">MKETKKEQADWLEDTDEEINEQELEAHYGFMAKILEVLPPESNSNAEPLEHTDQNAEDESAALANLIANLTLDTEENKKILIFLIALQCKQTELEKYMTFNGRTVDYDKLEHLEVAFQKSMCFVRDLQGKDLLTDYDNSGPAPQLQNVSSSADTTAPSQQELDLLFGPLYDEFLNAGTSSVNKSSSPIDNSSQLDTPPTTNIQSSIEPTTPTINFNAEENNDNQAADTQFHQDEFINPFCTLNKKDEGQTVIRNKARLVAKGYAQEEGIDFEESFAPVARLEAVQIFVAYAAHKSFPIYQMDIKTAFLNGLLKEEIYVAQPDGFIDLGHPEKDADHVRCLDTRKRTSGGIQFLGDKLVSWLSKKQDCTAMLSAEAEVMLFSIHSDEWKSFQSQPQIALR</sequence>